<sequence>MIGLWSIVWNHKCHQPCICRKLVIIDARYLFFYFLQCASSVGTKMKKQKGNCVQICIYFNIFFQVTLHNISFSFPDD</sequence>
<protein>
    <submittedName>
        <fullName evidence="1">Uncharacterized protein</fullName>
    </submittedName>
</protein>
<dbReference type="AlphaFoldDB" id="A0A803R3Y5"/>
<reference evidence="1" key="2">
    <citation type="submission" date="2021-03" db="UniProtKB">
        <authorList>
            <consortium name="EnsemblPlants"/>
        </authorList>
    </citation>
    <scope>IDENTIFICATION</scope>
</reference>
<dbReference type="EnsemblPlants" id="novel_model_4807_5bd9a17a.16.5bd9b13a">
    <property type="protein sequence ID" value="cds.novel_model_4807_5bd9a17a.16.5bd9b13a"/>
    <property type="gene ID" value="novel_gene_2503_5bd9a17a"/>
</dbReference>
<accession>A0A803R3Y5</accession>
<dbReference type="EnsemblPlants" id="novel_model_4805_5bd9a17a.15.5bd9b13a">
    <property type="protein sequence ID" value="cds.novel_model_4805_5bd9a17a.15.5bd9b13a"/>
    <property type="gene ID" value="novel_gene_2503_5bd9a17a"/>
</dbReference>
<dbReference type="EMBL" id="UZAU01000563">
    <property type="status" value="NOT_ANNOTATED_CDS"/>
    <property type="molecule type" value="Genomic_DNA"/>
</dbReference>
<gene>
    <name evidence="1" type="primary">LOC133034750</name>
</gene>
<evidence type="ECO:0000313" key="1">
    <source>
        <dbReference type="EnsemblPlants" id="cds.novel_model_4805_5bd9a17a.15.5bd9b13a"/>
    </source>
</evidence>
<dbReference type="Gramene" id="novel_model_4807_5bd9a17a.16.5bd9b13a">
    <property type="protein sequence ID" value="cds.novel_model_4807_5bd9a17a.16.5bd9b13a"/>
    <property type="gene ID" value="novel_gene_2503_5bd9a17a"/>
</dbReference>
<organism evidence="1 2">
    <name type="scientific">Cannabis sativa</name>
    <name type="common">Hemp</name>
    <name type="synonym">Marijuana</name>
    <dbReference type="NCBI Taxonomy" id="3483"/>
    <lineage>
        <taxon>Eukaryota</taxon>
        <taxon>Viridiplantae</taxon>
        <taxon>Streptophyta</taxon>
        <taxon>Embryophyta</taxon>
        <taxon>Tracheophyta</taxon>
        <taxon>Spermatophyta</taxon>
        <taxon>Magnoliopsida</taxon>
        <taxon>eudicotyledons</taxon>
        <taxon>Gunneridae</taxon>
        <taxon>Pentapetalae</taxon>
        <taxon>rosids</taxon>
        <taxon>fabids</taxon>
        <taxon>Rosales</taxon>
        <taxon>Cannabaceae</taxon>
        <taxon>Cannabis</taxon>
    </lineage>
</organism>
<accession>A0A803R3Y7</accession>
<evidence type="ECO:0000313" key="2">
    <source>
        <dbReference type="Proteomes" id="UP000596661"/>
    </source>
</evidence>
<dbReference type="Proteomes" id="UP000596661">
    <property type="component" value="Chromosome 6"/>
</dbReference>
<dbReference type="Gramene" id="novel_model_4805_5bd9a17a.15.5bd9b13a">
    <property type="protein sequence ID" value="cds.novel_model_4805_5bd9a17a.15.5bd9b13a"/>
    <property type="gene ID" value="novel_gene_2503_5bd9a17a"/>
</dbReference>
<reference evidence="1 2" key="1">
    <citation type="submission" date="2018-11" db="EMBL/GenBank/DDBJ databases">
        <authorList>
            <person name="Grassa J C."/>
        </authorList>
    </citation>
    <scope>NUCLEOTIDE SEQUENCE [LARGE SCALE GENOMIC DNA]</scope>
</reference>
<name>A0A803R3Y5_CANSA</name>
<proteinExistence type="predicted"/>
<keyword evidence="2" id="KW-1185">Reference proteome</keyword>